<sequence>MADTQKNPVVDDSPTITKVQSMAILLSSIIAAASVFITTFIANRVLGGEELNEFLMFWSALFLIYGIIGSLQQEVTRAVGNARLNRITNGARVAVVSVGFGLLVAIIAAVSSPLWAPDKMKTAPMIGVFLIAVSVIFYAVQPSMTGSAAAQKSWYLFAGISGGEAVWRLVAMAAVALISGSLIGLEAAAVSPIFVWVVCSLLFKDARRALGARADVGAKKLSRNILLAMGSSIAYSVLVVGFPLFLESSTRGESSEYSKTLVAVLVLMISICRSPIMMPLQAFQGVAIAAFLKQQHRPIAALVKPSALFLAVGAVGGLLAALIGPWLFTLIYAPNSDLKQVVYQDIVHGWLLGLLTFASAILALIVLTGTASLALNAHRVYVLGWAVAAVVSIVLLFILPFDVITRALISLYAGPLIGFMVHLAGIKSVVRSRHSAPVEVYS</sequence>
<dbReference type="KEGG" id="rter:IDM49_00485"/>
<comment type="subcellular location">
    <subcellularLocation>
        <location evidence="1">Cell membrane</location>
        <topology evidence="1">Multi-pass membrane protein</topology>
    </subcellularLocation>
</comment>
<evidence type="ECO:0000313" key="7">
    <source>
        <dbReference type="EMBL" id="QNV37828.1"/>
    </source>
</evidence>
<keyword evidence="8" id="KW-1185">Reference proteome</keyword>
<dbReference type="RefSeq" id="WP_190724639.1">
    <property type="nucleotide sequence ID" value="NZ_CP061539.1"/>
</dbReference>
<feature type="transmembrane region" description="Helical" evidence="6">
    <location>
        <begin position="183"/>
        <end position="203"/>
    </location>
</feature>
<evidence type="ECO:0000256" key="6">
    <source>
        <dbReference type="SAM" id="Phobius"/>
    </source>
</evidence>
<evidence type="ECO:0000256" key="1">
    <source>
        <dbReference type="ARBA" id="ARBA00004651"/>
    </source>
</evidence>
<dbReference type="PANTHER" id="PTHR30250">
    <property type="entry name" value="PST FAMILY PREDICTED COLANIC ACID TRANSPORTER"/>
    <property type="match status" value="1"/>
</dbReference>
<dbReference type="AlphaFoldDB" id="A0A7H2BDT2"/>
<evidence type="ECO:0008006" key="9">
    <source>
        <dbReference type="Google" id="ProtNLM"/>
    </source>
</evidence>
<feature type="transmembrane region" description="Helical" evidence="6">
    <location>
        <begin position="307"/>
        <end position="328"/>
    </location>
</feature>
<dbReference type="GeneID" id="96622699"/>
<dbReference type="Proteomes" id="UP000516404">
    <property type="component" value="Chromosome"/>
</dbReference>
<organism evidence="7 8">
    <name type="scientific">Rothia terrae</name>
    <dbReference type="NCBI Taxonomy" id="396015"/>
    <lineage>
        <taxon>Bacteria</taxon>
        <taxon>Bacillati</taxon>
        <taxon>Actinomycetota</taxon>
        <taxon>Actinomycetes</taxon>
        <taxon>Micrococcales</taxon>
        <taxon>Micrococcaceae</taxon>
        <taxon>Rothia</taxon>
    </lineage>
</organism>
<keyword evidence="4 6" id="KW-1133">Transmembrane helix</keyword>
<feature type="transmembrane region" description="Helical" evidence="6">
    <location>
        <begin position="224"/>
        <end position="245"/>
    </location>
</feature>
<feature type="transmembrane region" description="Helical" evidence="6">
    <location>
        <begin position="21"/>
        <end position="42"/>
    </location>
</feature>
<evidence type="ECO:0000256" key="2">
    <source>
        <dbReference type="ARBA" id="ARBA00022475"/>
    </source>
</evidence>
<evidence type="ECO:0000313" key="8">
    <source>
        <dbReference type="Proteomes" id="UP000516404"/>
    </source>
</evidence>
<keyword evidence="2" id="KW-1003">Cell membrane</keyword>
<feature type="transmembrane region" description="Helical" evidence="6">
    <location>
        <begin position="257"/>
        <end position="276"/>
    </location>
</feature>
<feature type="transmembrane region" description="Helical" evidence="6">
    <location>
        <begin position="348"/>
        <end position="368"/>
    </location>
</feature>
<feature type="transmembrane region" description="Helical" evidence="6">
    <location>
        <begin position="407"/>
        <end position="426"/>
    </location>
</feature>
<gene>
    <name evidence="7" type="ORF">IDM49_00485</name>
</gene>
<keyword evidence="3 6" id="KW-0812">Transmembrane</keyword>
<feature type="transmembrane region" description="Helical" evidence="6">
    <location>
        <begin position="54"/>
        <end position="72"/>
    </location>
</feature>
<keyword evidence="5 6" id="KW-0472">Membrane</keyword>
<dbReference type="EMBL" id="CP061539">
    <property type="protein sequence ID" value="QNV37828.1"/>
    <property type="molecule type" value="Genomic_DNA"/>
</dbReference>
<feature type="transmembrane region" description="Helical" evidence="6">
    <location>
        <begin position="93"/>
        <end position="116"/>
    </location>
</feature>
<feature type="transmembrane region" description="Helical" evidence="6">
    <location>
        <begin position="122"/>
        <end position="141"/>
    </location>
</feature>
<dbReference type="InterPro" id="IPR050833">
    <property type="entry name" value="Poly_Biosynth_Transport"/>
</dbReference>
<dbReference type="PANTHER" id="PTHR30250:SF11">
    <property type="entry name" value="O-ANTIGEN TRANSPORTER-RELATED"/>
    <property type="match status" value="1"/>
</dbReference>
<evidence type="ECO:0000256" key="3">
    <source>
        <dbReference type="ARBA" id="ARBA00022692"/>
    </source>
</evidence>
<name>A0A7H2BDT2_9MICC</name>
<evidence type="ECO:0000256" key="4">
    <source>
        <dbReference type="ARBA" id="ARBA00022989"/>
    </source>
</evidence>
<feature type="transmembrane region" description="Helical" evidence="6">
    <location>
        <begin position="153"/>
        <end position="177"/>
    </location>
</feature>
<evidence type="ECO:0000256" key="5">
    <source>
        <dbReference type="ARBA" id="ARBA00023136"/>
    </source>
</evidence>
<reference evidence="7 8" key="1">
    <citation type="submission" date="2020-09" db="EMBL/GenBank/DDBJ databases">
        <title>Investigation of environmental microbes.</title>
        <authorList>
            <person name="Ou Y."/>
            <person name="Kang Q."/>
        </authorList>
    </citation>
    <scope>NUCLEOTIDE SEQUENCE [LARGE SCALE GENOMIC DNA]</scope>
    <source>
        <strain evidence="7 8">KJZ-14</strain>
    </source>
</reference>
<proteinExistence type="predicted"/>
<protein>
    <recommendedName>
        <fullName evidence="9">Polysaccharide biosynthesis protein</fullName>
    </recommendedName>
</protein>
<accession>A0A7H2BDT2</accession>
<feature type="transmembrane region" description="Helical" evidence="6">
    <location>
        <begin position="380"/>
        <end position="401"/>
    </location>
</feature>
<dbReference type="GO" id="GO:0005886">
    <property type="term" value="C:plasma membrane"/>
    <property type="evidence" value="ECO:0007669"/>
    <property type="project" value="UniProtKB-SubCell"/>
</dbReference>